<dbReference type="Proteomes" id="UP000189911">
    <property type="component" value="Chromosome G"/>
</dbReference>
<dbReference type="OrthoDB" id="5138418at2759"/>
<evidence type="ECO:0000259" key="1">
    <source>
        <dbReference type="Pfam" id="PF13380"/>
    </source>
</evidence>
<evidence type="ECO:0000313" key="2">
    <source>
        <dbReference type="EMBL" id="SCV04878.1"/>
    </source>
</evidence>
<name>A0A1G4KK64_9SACH</name>
<dbReference type="InterPro" id="IPR003781">
    <property type="entry name" value="CoA-bd"/>
</dbReference>
<feature type="domain" description="CoA-binding" evidence="1">
    <location>
        <begin position="16"/>
        <end position="155"/>
    </location>
</feature>
<evidence type="ECO:0000313" key="3">
    <source>
        <dbReference type="Proteomes" id="UP000189911"/>
    </source>
</evidence>
<dbReference type="AlphaFoldDB" id="A0A1G4KK64"/>
<sequence length="168" mass="18674">MVKQHLSAFFGHRRLYFVCGKVYKDLSYANKIVHWFVQHRLPVMPVTPTGGEVDLTTDTTTQNRSSLNKLPIYKSIGEGLAKFPAKDAIDGISVCFVTPPQITMSILQQLETDKVSVQSVWFQPGSWDLKCVKRAEQGLKIESSKIINDCILVNGAANASTTDLPFEA</sequence>
<protein>
    <submittedName>
        <fullName evidence="2">LANO_0G13410g1_1</fullName>
    </submittedName>
</protein>
<dbReference type="SUPFAM" id="SSF51735">
    <property type="entry name" value="NAD(P)-binding Rossmann-fold domains"/>
    <property type="match status" value="1"/>
</dbReference>
<dbReference type="Pfam" id="PF13380">
    <property type="entry name" value="CoA_binding_2"/>
    <property type="match status" value="1"/>
</dbReference>
<accession>A0A1G4KK64</accession>
<reference evidence="3" key="1">
    <citation type="submission" date="2016-03" db="EMBL/GenBank/DDBJ databases">
        <authorList>
            <person name="Devillers Hugo."/>
        </authorList>
    </citation>
    <scope>NUCLEOTIDE SEQUENCE [LARGE SCALE GENOMIC DNA]</scope>
</reference>
<dbReference type="PANTHER" id="PTHR33303">
    <property type="entry name" value="CYTOPLASMIC PROTEIN-RELATED"/>
    <property type="match status" value="1"/>
</dbReference>
<dbReference type="InterPro" id="IPR036291">
    <property type="entry name" value="NAD(P)-bd_dom_sf"/>
</dbReference>
<organism evidence="2 3">
    <name type="scientific">Lachancea nothofagi CBS 11611</name>
    <dbReference type="NCBI Taxonomy" id="1266666"/>
    <lineage>
        <taxon>Eukaryota</taxon>
        <taxon>Fungi</taxon>
        <taxon>Dikarya</taxon>
        <taxon>Ascomycota</taxon>
        <taxon>Saccharomycotina</taxon>
        <taxon>Saccharomycetes</taxon>
        <taxon>Saccharomycetales</taxon>
        <taxon>Saccharomycetaceae</taxon>
        <taxon>Lachancea</taxon>
    </lineage>
</organism>
<gene>
    <name evidence="2" type="ORF">LANO_0G13410G</name>
</gene>
<dbReference type="EMBL" id="LT598453">
    <property type="protein sequence ID" value="SCV04878.1"/>
    <property type="molecule type" value="Genomic_DNA"/>
</dbReference>
<keyword evidence="3" id="KW-1185">Reference proteome</keyword>
<proteinExistence type="predicted"/>
<dbReference type="Gene3D" id="3.40.50.720">
    <property type="entry name" value="NAD(P)-binding Rossmann-like Domain"/>
    <property type="match status" value="1"/>
</dbReference>
<dbReference type="PANTHER" id="PTHR33303:SF2">
    <property type="entry name" value="COA-BINDING DOMAIN-CONTAINING PROTEIN"/>
    <property type="match status" value="1"/>
</dbReference>